<feature type="region of interest" description="Disordered" evidence="1">
    <location>
        <begin position="1"/>
        <end position="32"/>
    </location>
</feature>
<keyword evidence="3" id="KW-1185">Reference proteome</keyword>
<reference evidence="2 3" key="1">
    <citation type="journal article" date="2019" name="Nat. Ecol. Evol.">
        <title>Megaphylogeny resolves global patterns of mushroom evolution.</title>
        <authorList>
            <person name="Varga T."/>
            <person name="Krizsan K."/>
            <person name="Foldi C."/>
            <person name="Dima B."/>
            <person name="Sanchez-Garcia M."/>
            <person name="Sanchez-Ramirez S."/>
            <person name="Szollosi G.J."/>
            <person name="Szarkandi J.G."/>
            <person name="Papp V."/>
            <person name="Albert L."/>
            <person name="Andreopoulos W."/>
            <person name="Angelini C."/>
            <person name="Antonin V."/>
            <person name="Barry K.W."/>
            <person name="Bougher N.L."/>
            <person name="Buchanan P."/>
            <person name="Buyck B."/>
            <person name="Bense V."/>
            <person name="Catcheside P."/>
            <person name="Chovatia M."/>
            <person name="Cooper J."/>
            <person name="Damon W."/>
            <person name="Desjardin D."/>
            <person name="Finy P."/>
            <person name="Geml J."/>
            <person name="Haridas S."/>
            <person name="Hughes K."/>
            <person name="Justo A."/>
            <person name="Karasinski D."/>
            <person name="Kautmanova I."/>
            <person name="Kiss B."/>
            <person name="Kocsube S."/>
            <person name="Kotiranta H."/>
            <person name="LaButti K.M."/>
            <person name="Lechner B.E."/>
            <person name="Liimatainen K."/>
            <person name="Lipzen A."/>
            <person name="Lukacs Z."/>
            <person name="Mihaltcheva S."/>
            <person name="Morgado L.N."/>
            <person name="Niskanen T."/>
            <person name="Noordeloos M.E."/>
            <person name="Ohm R.A."/>
            <person name="Ortiz-Santana B."/>
            <person name="Ovrebo C."/>
            <person name="Racz N."/>
            <person name="Riley R."/>
            <person name="Savchenko A."/>
            <person name="Shiryaev A."/>
            <person name="Soop K."/>
            <person name="Spirin V."/>
            <person name="Szebenyi C."/>
            <person name="Tomsovsky M."/>
            <person name="Tulloss R.E."/>
            <person name="Uehling J."/>
            <person name="Grigoriev I.V."/>
            <person name="Vagvolgyi C."/>
            <person name="Papp T."/>
            <person name="Martin F.M."/>
            <person name="Miettinen O."/>
            <person name="Hibbett D.S."/>
            <person name="Nagy L.G."/>
        </authorList>
    </citation>
    <scope>NUCLEOTIDE SEQUENCE [LARGE SCALE GENOMIC DNA]</scope>
    <source>
        <strain evidence="2 3">CBS 166.37</strain>
    </source>
</reference>
<organism evidence="2 3">
    <name type="scientific">Crucibulum laeve</name>
    <dbReference type="NCBI Taxonomy" id="68775"/>
    <lineage>
        <taxon>Eukaryota</taxon>
        <taxon>Fungi</taxon>
        <taxon>Dikarya</taxon>
        <taxon>Basidiomycota</taxon>
        <taxon>Agaricomycotina</taxon>
        <taxon>Agaricomycetes</taxon>
        <taxon>Agaricomycetidae</taxon>
        <taxon>Agaricales</taxon>
        <taxon>Agaricineae</taxon>
        <taxon>Nidulariaceae</taxon>
        <taxon>Crucibulum</taxon>
    </lineage>
</organism>
<dbReference type="Proteomes" id="UP000308652">
    <property type="component" value="Unassembled WGS sequence"/>
</dbReference>
<evidence type="ECO:0000256" key="1">
    <source>
        <dbReference type="SAM" id="MobiDB-lite"/>
    </source>
</evidence>
<dbReference type="EMBL" id="ML213596">
    <property type="protein sequence ID" value="TFK40703.1"/>
    <property type="molecule type" value="Genomic_DNA"/>
</dbReference>
<feature type="region of interest" description="Disordered" evidence="1">
    <location>
        <begin position="100"/>
        <end position="121"/>
    </location>
</feature>
<name>A0A5C3M7P5_9AGAR</name>
<sequence length="250" mass="28205">MMLSEVERGNKYESHRRRQHERRSGPSTPIEIPIRKSMTSTIMLSNAGPTSPELLFDMSLSPISADYPSPAHFSLAFSPSRKFNDHEPFMYSFPFPTHRNLSRRGSDSSTQCSPRRSAVKDSMVISDASGRPTARLASAAQTDYANDYTYPTSYVRHNFTNPTTKIIGFVPLIENQPTALAETPPKPVLRPPGKLAYPSSPWILPGKSDSLEQDLDYSPTDPNAFDFQRHLLERLENQRNMRLTGHPLRI</sequence>
<dbReference type="AlphaFoldDB" id="A0A5C3M7P5"/>
<accession>A0A5C3M7P5</accession>
<evidence type="ECO:0000313" key="3">
    <source>
        <dbReference type="Proteomes" id="UP000308652"/>
    </source>
</evidence>
<feature type="compositionally biased region" description="Basic and acidic residues" evidence="1">
    <location>
        <begin position="1"/>
        <end position="13"/>
    </location>
</feature>
<evidence type="ECO:0000313" key="2">
    <source>
        <dbReference type="EMBL" id="TFK40703.1"/>
    </source>
</evidence>
<dbReference type="OrthoDB" id="3030351at2759"/>
<protein>
    <submittedName>
        <fullName evidence="2">Uncharacterized protein</fullName>
    </submittedName>
</protein>
<proteinExistence type="predicted"/>
<gene>
    <name evidence="2" type="ORF">BDQ12DRAFT_711337</name>
</gene>